<dbReference type="InterPro" id="IPR005761">
    <property type="entry name" value="UDP-N-AcMur-Glu-dNH2Pim_ligase"/>
</dbReference>
<keyword evidence="2" id="KW-0547">Nucleotide-binding</keyword>
<feature type="binding site" evidence="2">
    <location>
        <position position="191"/>
    </location>
    <ligand>
        <name>UDP-N-acetyl-alpha-D-muramoyl-L-alanyl-D-glutamate</name>
        <dbReference type="ChEBI" id="CHEBI:83900"/>
    </ligand>
</feature>
<evidence type="ECO:0000259" key="5">
    <source>
        <dbReference type="Pfam" id="PF08245"/>
    </source>
</evidence>
<feature type="binding site" evidence="2">
    <location>
        <begin position="409"/>
        <end position="412"/>
    </location>
    <ligand>
        <name>meso-2,6-diaminopimelate</name>
        <dbReference type="ChEBI" id="CHEBI:57791"/>
    </ligand>
</feature>
<feature type="binding site" evidence="2">
    <location>
        <position position="467"/>
    </location>
    <ligand>
        <name>meso-2,6-diaminopimelate</name>
        <dbReference type="ChEBI" id="CHEBI:57791"/>
    </ligand>
</feature>
<feature type="binding site" evidence="2">
    <location>
        <position position="31"/>
    </location>
    <ligand>
        <name>UDP-N-acetyl-alpha-D-muramoyl-L-alanyl-D-glutamate</name>
        <dbReference type="ChEBI" id="CHEBI:83900"/>
    </ligand>
</feature>
<dbReference type="Pfam" id="PF08245">
    <property type="entry name" value="Mur_ligase_M"/>
    <property type="match status" value="1"/>
</dbReference>
<feature type="domain" description="Mur ligase central" evidence="5">
    <location>
        <begin position="114"/>
        <end position="313"/>
    </location>
</feature>
<reference evidence="6" key="1">
    <citation type="submission" date="2022-12" db="EMBL/GenBank/DDBJ databases">
        <title>Marinomonas 15G1-11 sp. nov, isolated from marine algae.</title>
        <authorList>
            <person name="Butt M."/>
            <person name="Choi D.G."/>
            <person name="Kim J.M."/>
            <person name="Lee J.K."/>
            <person name="Baek J.H."/>
            <person name="Jeon C.O."/>
        </authorList>
    </citation>
    <scope>NUCLEOTIDE SEQUENCE</scope>
    <source>
        <strain evidence="6">15G1-11</strain>
    </source>
</reference>
<keyword evidence="2 3" id="KW-0132">Cell division</keyword>
<comment type="cofactor">
    <cofactor evidence="2">
        <name>Mg(2+)</name>
        <dbReference type="ChEBI" id="CHEBI:18420"/>
    </cofactor>
</comment>
<dbReference type="InterPro" id="IPR004101">
    <property type="entry name" value="Mur_ligase_C"/>
</dbReference>
<protein>
    <recommendedName>
        <fullName evidence="2">UDP-N-acetylmuramoyl-L-alanyl-D-glutamate--2,6-diaminopimelate ligase</fullName>
        <ecNumber evidence="2">6.3.2.13</ecNumber>
    </recommendedName>
    <alternativeName>
        <fullName evidence="2">Meso-A2pm-adding enzyme</fullName>
    </alternativeName>
    <alternativeName>
        <fullName evidence="2">Meso-diaminopimelate-adding enzyme</fullName>
    </alternativeName>
    <alternativeName>
        <fullName evidence="2">UDP-MurNAc-L-Ala-D-Glu:meso-diaminopimelate ligase</fullName>
    </alternativeName>
    <alternativeName>
        <fullName evidence="2">UDP-MurNAc-tripeptide synthetase</fullName>
    </alternativeName>
    <alternativeName>
        <fullName evidence="2">UDP-N-acetylmuramyl-tripeptide synthetase</fullName>
    </alternativeName>
</protein>
<dbReference type="InterPro" id="IPR036615">
    <property type="entry name" value="Mur_ligase_C_dom_sf"/>
</dbReference>
<sequence>MFTLSELFESSLLSVPQNLQDIMISDVQTDSRKVTSSSLFFALPGIASQGWDYLPAVAAKGCRVAVVPQDLLSYLKDSLSNDSIVLIPSKDVIRSLSKCLKYKFCQYPEYLIAVTGTNGKSSISYYIAQLMEKLDFSSGLIGTFGTGPLNKLVEAAQTTPDQLSLHTMLGDFSSIGLQCVAFEASSHALDQRRIDGVPFKCAVFSNLSRDHLDYHGSMACYAKAKRKLFYYPELERVVLNYDDDYFRFMSEGVTAPIFSYSIKDSAADFFASDLSYRADGVAFRLHFPKGSREVLLPLLGEFNVSNALAAVSALWDFVADKARLLDSLELLCGAPGRMQKLNVKNTPLVVVDYAHTPDALSYALAALKVHVGGRVICVFGCGGDRDKGKRPLMTIAALGAADFVWLTSDNPRTENPLDILSDAMEGVSTELYEGRLFQSVDRHQAIEAAINYARPEDVVLIAGKGHETYQDVMGTKHFFDDVLEAQKALVQYAN</sequence>
<comment type="caution">
    <text evidence="2">Lacks conserved residue(s) required for the propagation of feature annotation.</text>
</comment>
<comment type="caution">
    <text evidence="6">The sequence shown here is derived from an EMBL/GenBank/DDBJ whole genome shotgun (WGS) entry which is preliminary data.</text>
</comment>
<comment type="similarity">
    <text evidence="1 2">Belongs to the MurCDEF family. MurE subfamily.</text>
</comment>
<evidence type="ECO:0000313" key="6">
    <source>
        <dbReference type="EMBL" id="MCZ2723092.1"/>
    </source>
</evidence>
<keyword evidence="2 3" id="KW-0961">Cell wall biogenesis/degradation</keyword>
<evidence type="ECO:0000259" key="4">
    <source>
        <dbReference type="Pfam" id="PF02875"/>
    </source>
</evidence>
<evidence type="ECO:0000313" key="7">
    <source>
        <dbReference type="Proteomes" id="UP001149719"/>
    </source>
</evidence>
<dbReference type="NCBIfam" id="NF001126">
    <property type="entry name" value="PRK00139.1-4"/>
    <property type="match status" value="1"/>
</dbReference>
<dbReference type="InterPro" id="IPR013221">
    <property type="entry name" value="Mur_ligase_cen"/>
</dbReference>
<feature type="domain" description="Mur ligase C-terminal" evidence="4">
    <location>
        <begin position="336"/>
        <end position="465"/>
    </location>
</feature>
<feature type="binding site" evidence="2">
    <location>
        <position position="193"/>
    </location>
    <ligand>
        <name>UDP-N-acetyl-alpha-D-muramoyl-L-alanyl-D-glutamate</name>
        <dbReference type="ChEBI" id="CHEBI:83900"/>
    </ligand>
</feature>
<feature type="binding site" evidence="2">
    <location>
        <position position="157"/>
    </location>
    <ligand>
        <name>UDP-N-acetyl-alpha-D-muramoyl-L-alanyl-D-glutamate</name>
        <dbReference type="ChEBI" id="CHEBI:83900"/>
    </ligand>
</feature>
<feature type="binding site" evidence="2">
    <location>
        <begin position="158"/>
        <end position="159"/>
    </location>
    <ligand>
        <name>UDP-N-acetyl-alpha-D-muramoyl-L-alanyl-D-glutamate</name>
        <dbReference type="ChEBI" id="CHEBI:83900"/>
    </ligand>
</feature>
<keyword evidence="2" id="KW-0067">ATP-binding</keyword>
<dbReference type="InterPro" id="IPR036565">
    <property type="entry name" value="Mur-like_cat_sf"/>
</dbReference>
<evidence type="ECO:0000256" key="2">
    <source>
        <dbReference type="HAMAP-Rule" id="MF_00208"/>
    </source>
</evidence>
<dbReference type="Proteomes" id="UP001149719">
    <property type="component" value="Unassembled WGS sequence"/>
</dbReference>
<comment type="catalytic activity">
    <reaction evidence="2">
        <text>UDP-N-acetyl-alpha-D-muramoyl-L-alanyl-D-glutamate + meso-2,6-diaminopimelate + ATP = UDP-N-acetyl-alpha-D-muramoyl-L-alanyl-gamma-D-glutamyl-meso-2,6-diaminopimelate + ADP + phosphate + H(+)</text>
        <dbReference type="Rhea" id="RHEA:23676"/>
        <dbReference type="ChEBI" id="CHEBI:15378"/>
        <dbReference type="ChEBI" id="CHEBI:30616"/>
        <dbReference type="ChEBI" id="CHEBI:43474"/>
        <dbReference type="ChEBI" id="CHEBI:57791"/>
        <dbReference type="ChEBI" id="CHEBI:83900"/>
        <dbReference type="ChEBI" id="CHEBI:83905"/>
        <dbReference type="ChEBI" id="CHEBI:456216"/>
        <dbReference type="EC" id="6.3.2.13"/>
    </reaction>
</comment>
<evidence type="ECO:0000256" key="1">
    <source>
        <dbReference type="ARBA" id="ARBA00005898"/>
    </source>
</evidence>
<feature type="binding site" evidence="2">
    <location>
        <position position="385"/>
    </location>
    <ligand>
        <name>meso-2,6-diaminopimelate</name>
        <dbReference type="ChEBI" id="CHEBI:57791"/>
    </ligand>
</feature>
<keyword evidence="2" id="KW-0460">Magnesium</keyword>
<dbReference type="SUPFAM" id="SSF53623">
    <property type="entry name" value="MurD-like peptide ligases, catalytic domain"/>
    <property type="match status" value="1"/>
</dbReference>
<comment type="PTM">
    <text evidence="2">Carboxylation is probably crucial for Mg(2+) binding and, consequently, for the gamma-phosphate positioning of ATP.</text>
</comment>
<comment type="pathway">
    <text evidence="2 3">Cell wall biogenesis; peptidoglycan biosynthesis.</text>
</comment>
<keyword evidence="2 6" id="KW-0436">Ligase</keyword>
<dbReference type="PANTHER" id="PTHR23135:SF4">
    <property type="entry name" value="UDP-N-ACETYLMURAMOYL-L-ALANYL-D-GLUTAMATE--2,6-DIAMINOPIMELATE LIGASE MURE HOMOLOG, CHLOROPLASTIC"/>
    <property type="match status" value="1"/>
</dbReference>
<keyword evidence="7" id="KW-1185">Reference proteome</keyword>
<dbReference type="GO" id="GO:0008765">
    <property type="term" value="F:UDP-N-acetylmuramoylalanyl-D-glutamate-2,6-diaminopimelate ligase activity"/>
    <property type="evidence" value="ECO:0007669"/>
    <property type="project" value="UniProtKB-EC"/>
</dbReference>
<dbReference type="Pfam" id="PF02875">
    <property type="entry name" value="Mur_ligase_C"/>
    <property type="match status" value="1"/>
</dbReference>
<dbReference type="Gene3D" id="3.40.1390.10">
    <property type="entry name" value="MurE/MurF, N-terminal domain"/>
    <property type="match status" value="1"/>
</dbReference>
<accession>A0ABT4JYF1</accession>
<keyword evidence="2 3" id="KW-0573">Peptidoglycan synthesis</keyword>
<dbReference type="EC" id="6.3.2.13" evidence="2"/>
<organism evidence="6 7">
    <name type="scientific">Marinomonas phaeophyticola</name>
    <dbReference type="NCBI Taxonomy" id="3004091"/>
    <lineage>
        <taxon>Bacteria</taxon>
        <taxon>Pseudomonadati</taxon>
        <taxon>Pseudomonadota</taxon>
        <taxon>Gammaproteobacteria</taxon>
        <taxon>Oceanospirillales</taxon>
        <taxon>Oceanospirillaceae</taxon>
        <taxon>Marinomonas</taxon>
    </lineage>
</organism>
<name>A0ABT4JYF1_9GAMM</name>
<dbReference type="Gene3D" id="3.90.190.20">
    <property type="entry name" value="Mur ligase, C-terminal domain"/>
    <property type="match status" value="1"/>
</dbReference>
<gene>
    <name evidence="2" type="primary">murE</name>
    <name evidence="6" type="ORF">O1D97_16090</name>
</gene>
<comment type="subcellular location">
    <subcellularLocation>
        <location evidence="2 3">Cytoplasm</location>
    </subcellularLocation>
</comment>
<comment type="function">
    <text evidence="2">Catalyzes the addition of meso-diaminopimelic acid to the nucleotide precursor UDP-N-acetylmuramoyl-L-alanyl-D-glutamate (UMAG) in the biosynthesis of bacterial cell-wall peptidoglycan.</text>
</comment>
<keyword evidence="2 3" id="KW-0131">Cell cycle</keyword>
<feature type="binding site" evidence="2">
    <location>
        <begin position="116"/>
        <end position="122"/>
    </location>
    <ligand>
        <name>ATP</name>
        <dbReference type="ChEBI" id="CHEBI:30616"/>
    </ligand>
</feature>
<feature type="binding site" evidence="2">
    <location>
        <position position="463"/>
    </location>
    <ligand>
        <name>meso-2,6-diaminopimelate</name>
        <dbReference type="ChEBI" id="CHEBI:57791"/>
    </ligand>
</feature>
<dbReference type="InterPro" id="IPR035911">
    <property type="entry name" value="MurE/MurF_N"/>
</dbReference>
<keyword evidence="2 3" id="KW-0133">Cell shape</keyword>
<keyword evidence="2" id="KW-0963">Cytoplasm</keyword>
<dbReference type="SUPFAM" id="SSF53244">
    <property type="entry name" value="MurD-like peptide ligases, peptide-binding domain"/>
    <property type="match status" value="1"/>
</dbReference>
<dbReference type="NCBIfam" id="TIGR01085">
    <property type="entry name" value="murE"/>
    <property type="match status" value="1"/>
</dbReference>
<dbReference type="EMBL" id="JAPUBN010000019">
    <property type="protein sequence ID" value="MCZ2723092.1"/>
    <property type="molecule type" value="Genomic_DNA"/>
</dbReference>
<evidence type="ECO:0000256" key="3">
    <source>
        <dbReference type="RuleBase" id="RU004135"/>
    </source>
</evidence>
<feature type="modified residue" description="N6-carboxylysine" evidence="2">
    <location>
        <position position="225"/>
    </location>
</feature>
<dbReference type="Gene3D" id="3.40.1190.10">
    <property type="entry name" value="Mur-like, catalytic domain"/>
    <property type="match status" value="1"/>
</dbReference>
<dbReference type="SUPFAM" id="SSF63418">
    <property type="entry name" value="MurE/MurF N-terminal domain"/>
    <property type="match status" value="1"/>
</dbReference>
<dbReference type="PANTHER" id="PTHR23135">
    <property type="entry name" value="MUR LIGASE FAMILY MEMBER"/>
    <property type="match status" value="1"/>
</dbReference>
<dbReference type="HAMAP" id="MF_00208">
    <property type="entry name" value="MurE"/>
    <property type="match status" value="1"/>
</dbReference>
<dbReference type="RefSeq" id="WP_269127182.1">
    <property type="nucleotide sequence ID" value="NZ_JAPUBN010000019.1"/>
</dbReference>
<feature type="binding site" evidence="2">
    <location>
        <position position="185"/>
    </location>
    <ligand>
        <name>UDP-N-acetyl-alpha-D-muramoyl-L-alanyl-D-glutamate</name>
        <dbReference type="ChEBI" id="CHEBI:83900"/>
    </ligand>
</feature>
<proteinExistence type="inferred from homology"/>
<feature type="short sequence motif" description="Meso-diaminopimelate recognition motif" evidence="2">
    <location>
        <begin position="409"/>
        <end position="412"/>
    </location>
</feature>